<reference evidence="2 3" key="1">
    <citation type="submission" date="2018-11" db="EMBL/GenBank/DDBJ databases">
        <title>Pseudaminobacter arsenicus sp. nov., an arsenic-resistant bacterium isolated from arsenic-rich aquifers.</title>
        <authorList>
            <person name="Mu Y."/>
        </authorList>
    </citation>
    <scope>NUCLEOTIDE SEQUENCE [LARGE SCALE GENOMIC DNA]</scope>
    <source>
        <strain evidence="2 3">CB3</strain>
    </source>
</reference>
<dbReference type="InterPro" id="IPR025474">
    <property type="entry name" value="DUF4325"/>
</dbReference>
<sequence length="119" mass="13402">MKIDVAKEFNSYPAGRFPEDGTHNGQRFRDEFLTPAIKDILSSGSNEKLTIDIDGVRSFGSSFLEEAFGGLIRKGIFQKEVVENIIRIHCSKPHLYFFRDAIISYIAEARKETGTELAS</sequence>
<organism evidence="2 3">
    <name type="scientific">Borborobacter arsenicus</name>
    <dbReference type="NCBI Taxonomy" id="1851146"/>
    <lineage>
        <taxon>Bacteria</taxon>
        <taxon>Pseudomonadati</taxon>
        <taxon>Pseudomonadota</taxon>
        <taxon>Alphaproteobacteria</taxon>
        <taxon>Hyphomicrobiales</taxon>
        <taxon>Phyllobacteriaceae</taxon>
        <taxon>Borborobacter</taxon>
    </lineage>
</organism>
<evidence type="ECO:0000259" key="1">
    <source>
        <dbReference type="Pfam" id="PF14213"/>
    </source>
</evidence>
<accession>A0A432V189</accession>
<dbReference type="EMBL" id="RKST01000027">
    <property type="protein sequence ID" value="RUM95939.1"/>
    <property type="molecule type" value="Genomic_DNA"/>
</dbReference>
<dbReference type="Pfam" id="PF14213">
    <property type="entry name" value="DUF4325"/>
    <property type="match status" value="1"/>
</dbReference>
<keyword evidence="3" id="KW-1185">Reference proteome</keyword>
<comment type="caution">
    <text evidence="2">The sequence shown here is derived from an EMBL/GenBank/DDBJ whole genome shotgun (WGS) entry which is preliminary data.</text>
</comment>
<dbReference type="OrthoDB" id="1551124at2"/>
<proteinExistence type="predicted"/>
<gene>
    <name evidence="2" type="ORF">EET67_20685</name>
</gene>
<name>A0A432V189_9HYPH</name>
<evidence type="ECO:0000313" key="2">
    <source>
        <dbReference type="EMBL" id="RUM95939.1"/>
    </source>
</evidence>
<protein>
    <submittedName>
        <fullName evidence="2">DUF4325 domain-containing protein</fullName>
    </submittedName>
</protein>
<dbReference type="RefSeq" id="WP_128628291.1">
    <property type="nucleotide sequence ID" value="NZ_RKST01000027.1"/>
</dbReference>
<evidence type="ECO:0000313" key="3">
    <source>
        <dbReference type="Proteomes" id="UP000281647"/>
    </source>
</evidence>
<dbReference type="AlphaFoldDB" id="A0A432V189"/>
<dbReference type="Proteomes" id="UP000281647">
    <property type="component" value="Unassembled WGS sequence"/>
</dbReference>
<feature type="domain" description="DUF4325" evidence="1">
    <location>
        <begin position="24"/>
        <end position="93"/>
    </location>
</feature>